<dbReference type="GO" id="GO:0004222">
    <property type="term" value="F:metalloendopeptidase activity"/>
    <property type="evidence" value="ECO:0007669"/>
    <property type="project" value="InterPro"/>
</dbReference>
<dbReference type="InterPro" id="IPR003593">
    <property type="entry name" value="AAA+_ATPase"/>
</dbReference>
<dbReference type="CDD" id="cd19481">
    <property type="entry name" value="RecA-like_protease"/>
    <property type="match status" value="1"/>
</dbReference>
<dbReference type="Proteomes" id="UP000179005">
    <property type="component" value="Unassembled WGS sequence"/>
</dbReference>
<dbReference type="EMBL" id="MEVC01000001">
    <property type="protein sequence ID" value="OGC56202.1"/>
    <property type="molecule type" value="Genomic_DNA"/>
</dbReference>
<dbReference type="Gene3D" id="1.20.58.760">
    <property type="entry name" value="Peptidase M41"/>
    <property type="match status" value="1"/>
</dbReference>
<dbReference type="InterPro" id="IPR003959">
    <property type="entry name" value="ATPase_AAA_core"/>
</dbReference>
<dbReference type="Pfam" id="PF00004">
    <property type="entry name" value="AAA"/>
    <property type="match status" value="1"/>
</dbReference>
<feature type="domain" description="AAA+ ATPase" evidence="1">
    <location>
        <begin position="65"/>
        <end position="204"/>
    </location>
</feature>
<dbReference type="Pfam" id="PF01434">
    <property type="entry name" value="Peptidase_M41"/>
    <property type="match status" value="1"/>
</dbReference>
<evidence type="ECO:0000313" key="2">
    <source>
        <dbReference type="EMBL" id="OGC56202.1"/>
    </source>
</evidence>
<dbReference type="STRING" id="1802619.A2797_00840"/>
<dbReference type="AlphaFoldDB" id="A0A1F4VG38"/>
<dbReference type="InterPro" id="IPR000642">
    <property type="entry name" value="Peptidase_M41"/>
</dbReference>
<evidence type="ECO:0000259" key="1">
    <source>
        <dbReference type="SMART" id="SM00382"/>
    </source>
</evidence>
<accession>A0A1F4VG38</accession>
<organism evidence="2 3">
    <name type="scientific">candidate division WWE3 bacterium RIFCSPHIGHO2_01_FULL_48_15</name>
    <dbReference type="NCBI Taxonomy" id="1802619"/>
    <lineage>
        <taxon>Bacteria</taxon>
        <taxon>Katanobacteria</taxon>
    </lineage>
</organism>
<proteinExistence type="predicted"/>
<dbReference type="Gene3D" id="1.10.8.60">
    <property type="match status" value="1"/>
</dbReference>
<dbReference type="PANTHER" id="PTHR23076:SF97">
    <property type="entry name" value="ATP-DEPENDENT ZINC METALLOPROTEASE YME1L1"/>
    <property type="match status" value="1"/>
</dbReference>
<sequence>MGPGKPPPRLAPLDKRQRDFVFKTPTKFAPVTRDQIHGANYILNQLDPHIALTSQFDPVSDDSSFCRGILLHGPAGSGKTYVARYFATVTGAHFIDAREFPREESDEQQWTRYDIKSLFALLKKYVAETKKPIILFWDQFDEFIEHAEDEPEILNQLYVELDGLEGSASGIVLIAATTKSPAEFDEQLMRPGRISIHVHFEVPTKKGRARILRFYLDQKPHEDFDAESLAELIDDDDVTPAAIKELIEFAYDKARLRSGRLAEIGKQDLVATIVEKIVGNPGAAEEEKTPQIRLRIAIHEIGHATVAYILGRTVILVGTISSNWRHGLTVYNDASDDPFSEYFISHQRIADNIAVAHGGLVANRLAGYPDETGSSSDCAKGSDTSHSLVKQLTAGQKMRENYGLLSFGAGEREKSQRLLLVMESDEAKFTKKAEALATEILEEVGKDRIVQLAEVLCREKVLLRDEIETLFQKHEIQKRLS</sequence>
<gene>
    <name evidence="2" type="ORF">A2797_00840</name>
</gene>
<dbReference type="GO" id="GO:0004176">
    <property type="term" value="F:ATP-dependent peptidase activity"/>
    <property type="evidence" value="ECO:0007669"/>
    <property type="project" value="InterPro"/>
</dbReference>
<evidence type="ECO:0000313" key="3">
    <source>
        <dbReference type="Proteomes" id="UP000179005"/>
    </source>
</evidence>
<dbReference type="InterPro" id="IPR027417">
    <property type="entry name" value="P-loop_NTPase"/>
</dbReference>
<name>A0A1F4VG38_UNCKA</name>
<reference evidence="2 3" key="1">
    <citation type="journal article" date="2016" name="Nat. Commun.">
        <title>Thousands of microbial genomes shed light on interconnected biogeochemical processes in an aquifer system.</title>
        <authorList>
            <person name="Anantharaman K."/>
            <person name="Brown C.T."/>
            <person name="Hug L.A."/>
            <person name="Sharon I."/>
            <person name="Castelle C.J."/>
            <person name="Probst A.J."/>
            <person name="Thomas B.C."/>
            <person name="Singh A."/>
            <person name="Wilkins M.J."/>
            <person name="Karaoz U."/>
            <person name="Brodie E.L."/>
            <person name="Williams K.H."/>
            <person name="Hubbard S.S."/>
            <person name="Banfield J.F."/>
        </authorList>
    </citation>
    <scope>NUCLEOTIDE SEQUENCE [LARGE SCALE GENOMIC DNA]</scope>
</reference>
<protein>
    <recommendedName>
        <fullName evidence="1">AAA+ ATPase domain-containing protein</fullName>
    </recommendedName>
</protein>
<dbReference type="SUPFAM" id="SSF52540">
    <property type="entry name" value="P-loop containing nucleoside triphosphate hydrolases"/>
    <property type="match status" value="1"/>
</dbReference>
<comment type="caution">
    <text evidence="2">The sequence shown here is derived from an EMBL/GenBank/DDBJ whole genome shotgun (WGS) entry which is preliminary data.</text>
</comment>
<dbReference type="SMART" id="SM00382">
    <property type="entry name" value="AAA"/>
    <property type="match status" value="1"/>
</dbReference>
<dbReference type="GO" id="GO:0005524">
    <property type="term" value="F:ATP binding"/>
    <property type="evidence" value="ECO:0007669"/>
    <property type="project" value="InterPro"/>
</dbReference>
<dbReference type="PANTHER" id="PTHR23076">
    <property type="entry name" value="METALLOPROTEASE M41 FTSH"/>
    <property type="match status" value="1"/>
</dbReference>
<dbReference type="GO" id="GO:0016887">
    <property type="term" value="F:ATP hydrolysis activity"/>
    <property type="evidence" value="ECO:0007669"/>
    <property type="project" value="InterPro"/>
</dbReference>
<dbReference type="SUPFAM" id="SSF140990">
    <property type="entry name" value="FtsH protease domain-like"/>
    <property type="match status" value="1"/>
</dbReference>
<dbReference type="Gene3D" id="3.40.50.300">
    <property type="entry name" value="P-loop containing nucleotide triphosphate hydrolases"/>
    <property type="match status" value="1"/>
</dbReference>
<dbReference type="InterPro" id="IPR037219">
    <property type="entry name" value="Peptidase_M41-like"/>
</dbReference>
<dbReference type="GO" id="GO:0006508">
    <property type="term" value="P:proteolysis"/>
    <property type="evidence" value="ECO:0007669"/>
    <property type="project" value="InterPro"/>
</dbReference>